<evidence type="ECO:0000313" key="1">
    <source>
        <dbReference type="EMBL" id="ARF11448.1"/>
    </source>
</evidence>
<reference evidence="1" key="1">
    <citation type="journal article" date="2017" name="Science">
        <title>Giant viruses with an expanded complement of translation system components.</title>
        <authorList>
            <person name="Schulz F."/>
            <person name="Yutin N."/>
            <person name="Ivanova N.N."/>
            <person name="Ortega D.R."/>
            <person name="Lee T.K."/>
            <person name="Vierheilig J."/>
            <person name="Daims H."/>
            <person name="Horn M."/>
            <person name="Wagner M."/>
            <person name="Jensen G.J."/>
            <person name="Kyrpides N.C."/>
            <person name="Koonin E.V."/>
            <person name="Woyke T."/>
        </authorList>
    </citation>
    <scope>NUCLEOTIDE SEQUENCE</scope>
    <source>
        <strain evidence="1">KNV1</strain>
    </source>
</reference>
<dbReference type="EMBL" id="KY684108">
    <property type="protein sequence ID" value="ARF11448.1"/>
    <property type="molecule type" value="Genomic_DNA"/>
</dbReference>
<protein>
    <submittedName>
        <fullName evidence="1">Uncharacterized protein</fullName>
    </submittedName>
</protein>
<name>A0A1V0SIJ6_9VIRU</name>
<accession>A0A1V0SIJ6</accession>
<organism evidence="1">
    <name type="scientific">Klosneuvirus KNV1</name>
    <dbReference type="NCBI Taxonomy" id="1977640"/>
    <lineage>
        <taxon>Viruses</taxon>
        <taxon>Varidnaviria</taxon>
        <taxon>Bamfordvirae</taxon>
        <taxon>Nucleocytoviricota</taxon>
        <taxon>Megaviricetes</taxon>
        <taxon>Imitervirales</taxon>
        <taxon>Mimiviridae</taxon>
        <taxon>Klosneuvirinae</taxon>
        <taxon>Klosneuvirus</taxon>
    </lineage>
</organism>
<proteinExistence type="predicted"/>
<gene>
    <name evidence="1" type="ORF">Klosneuvirus_1_305</name>
</gene>
<sequence>MSAINNSKFVKVNDCLYNTQYIKSIECNDYACKITIANTVTSHGQYGSTNNDITHSCLNNENSECYKKLKLMVDTL</sequence>